<proteinExistence type="predicted"/>
<name>A0ABR3VUE9_9PEZI</name>
<comment type="caution">
    <text evidence="1">The sequence shown here is derived from an EMBL/GenBank/DDBJ whole genome shotgun (WGS) entry which is preliminary data.</text>
</comment>
<evidence type="ECO:0000313" key="1">
    <source>
        <dbReference type="EMBL" id="KAL1845285.1"/>
    </source>
</evidence>
<dbReference type="Proteomes" id="UP001586593">
    <property type="component" value="Unassembled WGS sequence"/>
</dbReference>
<reference evidence="1 2" key="1">
    <citation type="journal article" date="2024" name="Commun. Biol.">
        <title>Comparative genomic analysis of thermophilic fungi reveals convergent evolutionary adaptations and gene losses.</title>
        <authorList>
            <person name="Steindorff A.S."/>
            <person name="Aguilar-Pontes M.V."/>
            <person name="Robinson A.J."/>
            <person name="Andreopoulos B."/>
            <person name="LaButti K."/>
            <person name="Kuo A."/>
            <person name="Mondo S."/>
            <person name="Riley R."/>
            <person name="Otillar R."/>
            <person name="Haridas S."/>
            <person name="Lipzen A."/>
            <person name="Grimwood J."/>
            <person name="Schmutz J."/>
            <person name="Clum A."/>
            <person name="Reid I.D."/>
            <person name="Moisan M.C."/>
            <person name="Butler G."/>
            <person name="Nguyen T.T.M."/>
            <person name="Dewar K."/>
            <person name="Conant G."/>
            <person name="Drula E."/>
            <person name="Henrissat B."/>
            <person name="Hansel C."/>
            <person name="Singer S."/>
            <person name="Hutchinson M.I."/>
            <person name="de Vries R.P."/>
            <person name="Natvig D.O."/>
            <person name="Powell A.J."/>
            <person name="Tsang A."/>
            <person name="Grigoriev I.V."/>
        </authorList>
    </citation>
    <scope>NUCLEOTIDE SEQUENCE [LARGE SCALE GENOMIC DNA]</scope>
    <source>
        <strain evidence="1 2">ATCC 24622</strain>
    </source>
</reference>
<protein>
    <submittedName>
        <fullName evidence="1">Uncharacterized protein</fullName>
    </submittedName>
</protein>
<gene>
    <name evidence="1" type="ORF">VTK73DRAFT_744</name>
</gene>
<sequence>MSKRVASDVPVLKVGCGNGKSLHPSREAWLRFILEGNETAESVWDAESVVKHRRAFIALSAANPNHLDLGIPLSVANKSCTWKLGTAAVASGLDTSHTGGAR</sequence>
<organism evidence="1 2">
    <name type="scientific">Phialemonium thermophilum</name>
    <dbReference type="NCBI Taxonomy" id="223376"/>
    <lineage>
        <taxon>Eukaryota</taxon>
        <taxon>Fungi</taxon>
        <taxon>Dikarya</taxon>
        <taxon>Ascomycota</taxon>
        <taxon>Pezizomycotina</taxon>
        <taxon>Sordariomycetes</taxon>
        <taxon>Sordariomycetidae</taxon>
        <taxon>Cephalothecales</taxon>
        <taxon>Cephalothecaceae</taxon>
        <taxon>Phialemonium</taxon>
    </lineage>
</organism>
<dbReference type="EMBL" id="JAZHXJ010001161">
    <property type="protein sequence ID" value="KAL1845285.1"/>
    <property type="molecule type" value="Genomic_DNA"/>
</dbReference>
<accession>A0ABR3VUE9</accession>
<keyword evidence="2" id="KW-1185">Reference proteome</keyword>
<evidence type="ECO:0000313" key="2">
    <source>
        <dbReference type="Proteomes" id="UP001586593"/>
    </source>
</evidence>